<dbReference type="OrthoDB" id="5422338at2"/>
<feature type="region of interest" description="Disordered" evidence="1">
    <location>
        <begin position="1"/>
        <end position="47"/>
    </location>
</feature>
<evidence type="ECO:0000256" key="1">
    <source>
        <dbReference type="SAM" id="MobiDB-lite"/>
    </source>
</evidence>
<feature type="region of interest" description="Disordered" evidence="1">
    <location>
        <begin position="78"/>
        <end position="100"/>
    </location>
</feature>
<feature type="domain" description="AB hydrolase-1" evidence="2">
    <location>
        <begin position="133"/>
        <end position="386"/>
    </location>
</feature>
<dbReference type="GO" id="GO:0003824">
    <property type="term" value="F:catalytic activity"/>
    <property type="evidence" value="ECO:0007669"/>
    <property type="project" value="UniProtKB-ARBA"/>
</dbReference>
<proteinExistence type="predicted"/>
<dbReference type="Proteomes" id="UP000198546">
    <property type="component" value="Chromosome i"/>
</dbReference>
<dbReference type="AlphaFoldDB" id="A0A1G6XIW6"/>
<name>A0A1G6XIW6_9ACTN</name>
<gene>
    <name evidence="3" type="ORF">SAMN04489747_1707</name>
</gene>
<dbReference type="InterPro" id="IPR000073">
    <property type="entry name" value="AB_hydrolase_1"/>
</dbReference>
<keyword evidence="4" id="KW-1185">Reference proteome</keyword>
<protein>
    <submittedName>
        <fullName evidence="3">Pimeloyl-ACP methyl ester carboxylesterase</fullName>
    </submittedName>
</protein>
<accession>A0A1G6XIW6</accession>
<dbReference type="PANTHER" id="PTHR43194:SF2">
    <property type="entry name" value="PEROXISOMAL MEMBRANE PROTEIN LPX1"/>
    <property type="match status" value="1"/>
</dbReference>
<evidence type="ECO:0000313" key="4">
    <source>
        <dbReference type="Proteomes" id="UP000198546"/>
    </source>
</evidence>
<organism evidence="3 4">
    <name type="scientific">Auraticoccus monumenti</name>
    <dbReference type="NCBI Taxonomy" id="675864"/>
    <lineage>
        <taxon>Bacteria</taxon>
        <taxon>Bacillati</taxon>
        <taxon>Actinomycetota</taxon>
        <taxon>Actinomycetes</taxon>
        <taxon>Propionibacteriales</taxon>
        <taxon>Propionibacteriaceae</taxon>
        <taxon>Auraticoccus</taxon>
    </lineage>
</organism>
<dbReference type="PANTHER" id="PTHR43194">
    <property type="entry name" value="HYDROLASE ALPHA/BETA FOLD FAMILY"/>
    <property type="match status" value="1"/>
</dbReference>
<dbReference type="Gene3D" id="3.40.50.1820">
    <property type="entry name" value="alpha/beta hydrolase"/>
    <property type="match status" value="1"/>
</dbReference>
<reference evidence="3 4" key="1">
    <citation type="submission" date="2016-10" db="EMBL/GenBank/DDBJ databases">
        <authorList>
            <person name="de Groot N.N."/>
        </authorList>
    </citation>
    <scope>NUCLEOTIDE SEQUENCE [LARGE SCALE GENOMIC DNA]</scope>
    <source>
        <strain evidence="3 4">MON 2.2</strain>
    </source>
</reference>
<sequence length="405" mass="43636">MRGRRPVPPRDSAPERRAPAPFPPRPTVPSRLPGPRRPTGRREPGGITRAAGLLAGLAALSAGGLVAGLELERRIVSRTSRSGPSSPEDFFSLRSSGPGVTTTDGLVLHTEIDELADHEPRPGAGAVYPELTVVLVHGYALSLDCFHFQRKHLRGRARLVLYDQRSHGRSPAAPAETCRIDQLGDDLFAVLQQTGVTGPVVLIGHSMGGMTIMNLARRHPELFGDLVQGVVLISTSPADMAEHSPIRGIPGRAFSRVVPPLLTVLNRVPEVIARTRRAGSDLAFVATKQFAFGSDVPPDYVEFVGDMIAETPLQVVADFYPAFSELDELDAFPVLAGVETAVIGGQDDAMTPVEHTEVIIDLLPGADALVLENSGHLALIEHHVQVDEVLDALLVRVERNHRERD</sequence>
<dbReference type="InterPro" id="IPR029058">
    <property type="entry name" value="AB_hydrolase_fold"/>
</dbReference>
<evidence type="ECO:0000313" key="3">
    <source>
        <dbReference type="EMBL" id="SDD77295.1"/>
    </source>
</evidence>
<dbReference type="EMBL" id="LT629688">
    <property type="protein sequence ID" value="SDD77295.1"/>
    <property type="molecule type" value="Genomic_DNA"/>
</dbReference>
<dbReference type="Pfam" id="PF12697">
    <property type="entry name" value="Abhydrolase_6"/>
    <property type="match status" value="1"/>
</dbReference>
<evidence type="ECO:0000259" key="2">
    <source>
        <dbReference type="Pfam" id="PF12697"/>
    </source>
</evidence>
<dbReference type="InterPro" id="IPR050228">
    <property type="entry name" value="Carboxylesterase_BioH"/>
</dbReference>
<dbReference type="STRING" id="675864.SAMN04489747_1707"/>
<dbReference type="RefSeq" id="WP_090592366.1">
    <property type="nucleotide sequence ID" value="NZ_LT629688.1"/>
</dbReference>
<dbReference type="SUPFAM" id="SSF53474">
    <property type="entry name" value="alpha/beta-Hydrolases"/>
    <property type="match status" value="1"/>
</dbReference>